<dbReference type="EMBL" id="BARV01000118">
    <property type="protein sequence ID" value="GAH93678.1"/>
    <property type="molecule type" value="Genomic_DNA"/>
</dbReference>
<comment type="caution">
    <text evidence="1">The sequence shown here is derived from an EMBL/GenBank/DDBJ whole genome shotgun (WGS) entry which is preliminary data.</text>
</comment>
<evidence type="ECO:0000313" key="1">
    <source>
        <dbReference type="EMBL" id="GAH93678.1"/>
    </source>
</evidence>
<proteinExistence type="predicted"/>
<reference evidence="1" key="1">
    <citation type="journal article" date="2014" name="Front. Microbiol.">
        <title>High frequency of phylogenetically diverse reductive dehalogenase-homologous genes in deep subseafloor sedimentary metagenomes.</title>
        <authorList>
            <person name="Kawai M."/>
            <person name="Futagami T."/>
            <person name="Toyoda A."/>
            <person name="Takaki Y."/>
            <person name="Nishi S."/>
            <person name="Hori S."/>
            <person name="Arai W."/>
            <person name="Tsubouchi T."/>
            <person name="Morono Y."/>
            <person name="Uchiyama I."/>
            <person name="Ito T."/>
            <person name="Fujiyama A."/>
            <person name="Inagaki F."/>
            <person name="Takami H."/>
        </authorList>
    </citation>
    <scope>NUCLEOTIDE SEQUENCE</scope>
    <source>
        <strain evidence="1">Expedition CK06-06</strain>
    </source>
</reference>
<name>X1LHQ2_9ZZZZ</name>
<accession>X1LHQ2</accession>
<dbReference type="AlphaFoldDB" id="X1LHQ2"/>
<sequence length="109" mass="12364">MSLKKDVGTSSRRFLRTSKNREKKTQIIWTAEGSPVDNLSDYENAITSFTGYRQVAADTISKNFCSREDSDMSKRKNVVTENAPKKNMITAKKNRTVVDNFAKADYDSD</sequence>
<protein>
    <submittedName>
        <fullName evidence="1">Uncharacterized protein</fullName>
    </submittedName>
</protein>
<organism evidence="1">
    <name type="scientific">marine sediment metagenome</name>
    <dbReference type="NCBI Taxonomy" id="412755"/>
    <lineage>
        <taxon>unclassified sequences</taxon>
        <taxon>metagenomes</taxon>
        <taxon>ecological metagenomes</taxon>
    </lineage>
</organism>
<gene>
    <name evidence="1" type="ORF">S06H3_00622</name>
</gene>